<comment type="similarity">
    <text evidence="6 7">Belongs to the HisA/HisF family.</text>
</comment>
<keyword evidence="2 6" id="KW-0028">Amino-acid biosynthesis</keyword>
<keyword evidence="4 6" id="KW-0456">Lyase</keyword>
<comment type="catalytic activity">
    <reaction evidence="6">
        <text>5-[(5-phospho-1-deoxy-D-ribulos-1-ylimino)methylamino]-1-(5-phospho-beta-D-ribosyl)imidazole-4-carboxamide + L-glutamine = D-erythro-1-(imidazol-4-yl)glycerol 3-phosphate + 5-amino-1-(5-phospho-beta-D-ribosyl)imidazole-4-carboxamide + L-glutamate + H(+)</text>
        <dbReference type="Rhea" id="RHEA:24793"/>
        <dbReference type="ChEBI" id="CHEBI:15378"/>
        <dbReference type="ChEBI" id="CHEBI:29985"/>
        <dbReference type="ChEBI" id="CHEBI:58278"/>
        <dbReference type="ChEBI" id="CHEBI:58359"/>
        <dbReference type="ChEBI" id="CHEBI:58475"/>
        <dbReference type="ChEBI" id="CHEBI:58525"/>
        <dbReference type="EC" id="4.3.2.10"/>
    </reaction>
</comment>
<reference evidence="8 9" key="1">
    <citation type="submission" date="2021-06" db="EMBL/GenBank/DDBJ databases">
        <title>Bacillus sp. RD4P76, an endophyte from a halophyte.</title>
        <authorList>
            <person name="Sun J.-Q."/>
        </authorList>
    </citation>
    <scope>NUCLEOTIDE SEQUENCE [LARGE SCALE GENOMIC DNA]</scope>
    <source>
        <strain evidence="8 9">CGMCC 1.15917</strain>
    </source>
</reference>
<comment type="caution">
    <text evidence="8">The sequence shown here is derived from an EMBL/GenBank/DDBJ whole genome shotgun (WGS) entry which is preliminary data.</text>
</comment>
<dbReference type="InterPro" id="IPR006062">
    <property type="entry name" value="His_biosynth"/>
</dbReference>
<dbReference type="EC" id="4.3.2.10" evidence="6"/>
<evidence type="ECO:0000256" key="7">
    <source>
        <dbReference type="RuleBase" id="RU003657"/>
    </source>
</evidence>
<comment type="subcellular location">
    <subcellularLocation>
        <location evidence="6">Cytoplasm</location>
    </subcellularLocation>
</comment>
<dbReference type="RefSeq" id="WP_217066941.1">
    <property type="nucleotide sequence ID" value="NZ_JAHQCS010000110.1"/>
</dbReference>
<dbReference type="InterPro" id="IPR050064">
    <property type="entry name" value="IGPS_HisA/HisF"/>
</dbReference>
<evidence type="ECO:0000313" key="9">
    <source>
        <dbReference type="Proteomes" id="UP000784880"/>
    </source>
</evidence>
<gene>
    <name evidence="6 8" type="primary">hisF</name>
    <name evidence="8" type="ORF">KS419_13620</name>
</gene>
<keyword evidence="3 6" id="KW-0368">Histidine biosynthesis</keyword>
<accession>A0ABS6JHQ9</accession>
<feature type="active site" evidence="6">
    <location>
        <position position="11"/>
    </location>
</feature>
<dbReference type="EMBL" id="JAHQCS010000110">
    <property type="protein sequence ID" value="MBU9712764.1"/>
    <property type="molecule type" value="Genomic_DNA"/>
</dbReference>
<evidence type="ECO:0000256" key="6">
    <source>
        <dbReference type="HAMAP-Rule" id="MF_01013"/>
    </source>
</evidence>
<dbReference type="CDD" id="cd04731">
    <property type="entry name" value="HisF"/>
    <property type="match status" value="1"/>
</dbReference>
<evidence type="ECO:0000256" key="2">
    <source>
        <dbReference type="ARBA" id="ARBA00022605"/>
    </source>
</evidence>
<comment type="pathway">
    <text evidence="6">Amino-acid biosynthesis; L-histidine biosynthesis; L-histidine from 5-phospho-alpha-D-ribose 1-diphosphate: step 5/9.</text>
</comment>
<dbReference type="PANTHER" id="PTHR21235">
    <property type="entry name" value="IMIDAZOLE GLYCEROL PHOSPHATE SYNTHASE SUBUNIT HISF/H IGP SYNTHASE SUBUNIT HISF/H"/>
    <property type="match status" value="1"/>
</dbReference>
<comment type="function">
    <text evidence="5 6">IGPS catalyzes the conversion of PRFAR and glutamine to IGP, AICAR and glutamate. The HisF subunit catalyzes the cyclization activity that produces IGP and AICAR from PRFAR using the ammonia provided by the HisH subunit.</text>
</comment>
<feature type="active site" evidence="6">
    <location>
        <position position="130"/>
    </location>
</feature>
<evidence type="ECO:0000313" key="8">
    <source>
        <dbReference type="EMBL" id="MBU9712764.1"/>
    </source>
</evidence>
<keyword evidence="9" id="KW-1185">Reference proteome</keyword>
<dbReference type="Pfam" id="PF00977">
    <property type="entry name" value="His_biosynth"/>
    <property type="match status" value="1"/>
</dbReference>
<evidence type="ECO:0000256" key="3">
    <source>
        <dbReference type="ARBA" id="ARBA00023102"/>
    </source>
</evidence>
<name>A0ABS6JHQ9_9BACI</name>
<dbReference type="Proteomes" id="UP000784880">
    <property type="component" value="Unassembled WGS sequence"/>
</dbReference>
<dbReference type="PANTHER" id="PTHR21235:SF2">
    <property type="entry name" value="IMIDAZOLE GLYCEROL PHOSPHATE SYNTHASE HISHF"/>
    <property type="match status" value="1"/>
</dbReference>
<comment type="subunit">
    <text evidence="1 6">Heterodimer of HisH and HisF.</text>
</comment>
<proteinExistence type="inferred from homology"/>
<keyword evidence="6" id="KW-0963">Cytoplasm</keyword>
<evidence type="ECO:0000256" key="5">
    <source>
        <dbReference type="ARBA" id="ARBA00025475"/>
    </source>
</evidence>
<dbReference type="InterPro" id="IPR004651">
    <property type="entry name" value="HisF"/>
</dbReference>
<dbReference type="HAMAP" id="MF_01013">
    <property type="entry name" value="HisF"/>
    <property type="match status" value="1"/>
</dbReference>
<protein>
    <recommendedName>
        <fullName evidence="6">Imidazole glycerol phosphate synthase subunit HisF</fullName>
        <ecNumber evidence="6">4.3.2.10</ecNumber>
    </recommendedName>
    <alternativeName>
        <fullName evidence="6">IGP synthase cyclase subunit</fullName>
    </alternativeName>
    <alternativeName>
        <fullName evidence="6">IGP synthase subunit HisF</fullName>
    </alternativeName>
    <alternativeName>
        <fullName evidence="6">ImGP synthase subunit HisF</fullName>
        <shortName evidence="6">IGPS subunit HisF</shortName>
    </alternativeName>
</protein>
<organism evidence="8 9">
    <name type="scientific">Evansella tamaricis</name>
    <dbReference type="NCBI Taxonomy" id="2069301"/>
    <lineage>
        <taxon>Bacteria</taxon>
        <taxon>Bacillati</taxon>
        <taxon>Bacillota</taxon>
        <taxon>Bacilli</taxon>
        <taxon>Bacillales</taxon>
        <taxon>Bacillaceae</taxon>
        <taxon>Evansella</taxon>
    </lineage>
</organism>
<evidence type="ECO:0000256" key="4">
    <source>
        <dbReference type="ARBA" id="ARBA00023239"/>
    </source>
</evidence>
<sequence length="252" mass="27282">MLTKRIIPCLDVKEGRVVKGIQFVSLRDAGDPVELAAFYDEQGADELVFLDISASHEGRETMVDVVEEVAGKLAIPFTVGGGINSLEDMKRILRAGADKVSVNTAAVLRPPLIQEGADFFGSQCIVLAIDAKWDEELGSWRVYTHGGRKPTERDAVKWAQEAVALGAGEILLTSMDQDGEKTGFNISLTKAVSEAVSVPVIASGGAGAKEHFYDVFEEARADAALAASIFHYRETSVEEVKVFLKQRGLEVR</sequence>
<evidence type="ECO:0000256" key="1">
    <source>
        <dbReference type="ARBA" id="ARBA00011152"/>
    </source>
</evidence>
<dbReference type="NCBIfam" id="TIGR00735">
    <property type="entry name" value="hisF"/>
    <property type="match status" value="1"/>
</dbReference>